<organism evidence="6 7">
    <name type="scientific">Halocaridina rubra</name>
    <name type="common">Hawaiian red shrimp</name>
    <dbReference type="NCBI Taxonomy" id="373956"/>
    <lineage>
        <taxon>Eukaryota</taxon>
        <taxon>Metazoa</taxon>
        <taxon>Ecdysozoa</taxon>
        <taxon>Arthropoda</taxon>
        <taxon>Crustacea</taxon>
        <taxon>Multicrustacea</taxon>
        <taxon>Malacostraca</taxon>
        <taxon>Eumalacostraca</taxon>
        <taxon>Eucarida</taxon>
        <taxon>Decapoda</taxon>
        <taxon>Pleocyemata</taxon>
        <taxon>Caridea</taxon>
        <taxon>Atyoidea</taxon>
        <taxon>Atyidae</taxon>
        <taxon>Halocaridina</taxon>
    </lineage>
</organism>
<feature type="region of interest" description="Disordered" evidence="5">
    <location>
        <begin position="262"/>
        <end position="295"/>
    </location>
</feature>
<keyword evidence="4" id="KW-0677">Repeat</keyword>
<evidence type="ECO:0000256" key="3">
    <source>
        <dbReference type="ARBA" id="ARBA00022729"/>
    </source>
</evidence>
<comment type="subcellular location">
    <subcellularLocation>
        <location evidence="1">Secreted</location>
    </subcellularLocation>
</comment>
<evidence type="ECO:0000256" key="5">
    <source>
        <dbReference type="SAM" id="MobiDB-lite"/>
    </source>
</evidence>
<reference evidence="6 7" key="1">
    <citation type="submission" date="2023-11" db="EMBL/GenBank/DDBJ databases">
        <title>Halocaridina rubra genome assembly.</title>
        <authorList>
            <person name="Smith C."/>
        </authorList>
    </citation>
    <scope>NUCLEOTIDE SEQUENCE [LARGE SCALE GENOMIC DNA]</scope>
    <source>
        <strain evidence="6">EP-1</strain>
        <tissue evidence="6">Whole</tissue>
    </source>
</reference>
<dbReference type="FunFam" id="2.20.100.10:FF:000005">
    <property type="entry name" value="ADAM metallopeptidase with thrombospondin type 1 motif 9"/>
    <property type="match status" value="1"/>
</dbReference>
<accession>A0AAN9AH41</accession>
<dbReference type="AlphaFoldDB" id="A0AAN9AH41"/>
<protein>
    <submittedName>
        <fullName evidence="6">Uncharacterized protein</fullName>
    </submittedName>
</protein>
<dbReference type="GO" id="GO:0031012">
    <property type="term" value="C:extracellular matrix"/>
    <property type="evidence" value="ECO:0007669"/>
    <property type="project" value="TreeGrafter"/>
</dbReference>
<dbReference type="SUPFAM" id="SSF82895">
    <property type="entry name" value="TSP-1 type 1 repeat"/>
    <property type="match status" value="2"/>
</dbReference>
<evidence type="ECO:0000256" key="1">
    <source>
        <dbReference type="ARBA" id="ARBA00004613"/>
    </source>
</evidence>
<keyword evidence="7" id="KW-1185">Reference proteome</keyword>
<dbReference type="InterPro" id="IPR000884">
    <property type="entry name" value="TSP1_rpt"/>
</dbReference>
<dbReference type="PANTHER" id="PTHR13723">
    <property type="entry name" value="ADAMTS A DISINTEGRIN AND METALLOPROTEASE WITH THROMBOSPONDIN MOTIFS PROTEASE"/>
    <property type="match status" value="1"/>
</dbReference>
<dbReference type="InterPro" id="IPR036383">
    <property type="entry name" value="TSP1_rpt_sf"/>
</dbReference>
<feature type="region of interest" description="Disordered" evidence="5">
    <location>
        <begin position="32"/>
        <end position="71"/>
    </location>
</feature>
<dbReference type="GO" id="GO:0006508">
    <property type="term" value="P:proteolysis"/>
    <property type="evidence" value="ECO:0007669"/>
    <property type="project" value="TreeGrafter"/>
</dbReference>
<dbReference type="InterPro" id="IPR050439">
    <property type="entry name" value="ADAMTS_ADAMTS-like"/>
</dbReference>
<dbReference type="Gene3D" id="2.20.100.10">
    <property type="entry name" value="Thrombospondin type-1 (TSP1) repeat"/>
    <property type="match status" value="2"/>
</dbReference>
<dbReference type="PANTHER" id="PTHR13723:SF200">
    <property type="entry name" value="ADAM METALLOPEPTIDASE WITH THROMBOSPONDIN TYPE 1 MOTIF B, ISOFORM B"/>
    <property type="match status" value="1"/>
</dbReference>
<comment type="caution">
    <text evidence="6">The sequence shown here is derived from an EMBL/GenBank/DDBJ whole genome shotgun (WGS) entry which is preliminary data.</text>
</comment>
<dbReference type="EMBL" id="JAXCGZ010000079">
    <property type="protein sequence ID" value="KAK7086797.1"/>
    <property type="molecule type" value="Genomic_DNA"/>
</dbReference>
<evidence type="ECO:0000313" key="7">
    <source>
        <dbReference type="Proteomes" id="UP001381693"/>
    </source>
</evidence>
<dbReference type="GO" id="GO:0005576">
    <property type="term" value="C:extracellular region"/>
    <property type="evidence" value="ECO:0007669"/>
    <property type="project" value="UniProtKB-SubCell"/>
</dbReference>
<dbReference type="Pfam" id="PF19030">
    <property type="entry name" value="TSP1_ADAMTS"/>
    <property type="match status" value="2"/>
</dbReference>
<proteinExistence type="predicted"/>
<dbReference type="GO" id="GO:0004222">
    <property type="term" value="F:metalloendopeptidase activity"/>
    <property type="evidence" value="ECO:0007669"/>
    <property type="project" value="TreeGrafter"/>
</dbReference>
<evidence type="ECO:0000256" key="2">
    <source>
        <dbReference type="ARBA" id="ARBA00022525"/>
    </source>
</evidence>
<evidence type="ECO:0000256" key="4">
    <source>
        <dbReference type="ARBA" id="ARBA00022737"/>
    </source>
</evidence>
<dbReference type="PROSITE" id="PS50092">
    <property type="entry name" value="TSP1"/>
    <property type="match status" value="2"/>
</dbReference>
<dbReference type="SMART" id="SM00209">
    <property type="entry name" value="TSP1"/>
    <property type="match status" value="2"/>
</dbReference>
<keyword evidence="3" id="KW-0732">Signal</keyword>
<name>A0AAN9AH41_HALRR</name>
<evidence type="ECO:0000313" key="6">
    <source>
        <dbReference type="EMBL" id="KAK7086797.1"/>
    </source>
</evidence>
<dbReference type="GO" id="GO:0030198">
    <property type="term" value="P:extracellular matrix organization"/>
    <property type="evidence" value="ECO:0007669"/>
    <property type="project" value="TreeGrafter"/>
</dbReference>
<gene>
    <name evidence="6" type="ORF">SK128_005475</name>
</gene>
<sequence length="320" mass="37751">MQEVILDLERIREEGGKQHSQNSLVPNYRNHISTGDASWHQHHHSNRQKASWTASVDRQRETNDIPNTLPGSLYERERLNRDDFADNRVDSSRHSDIYSVAQNRDVPQQSNEEEINNEVQDYDSDIELDPQHTNWQTGGWSMCSRECGSGEKRRQVVCFGSKELCRPEDRPVDRMTCNNHLCAEWSTGDWGHCRIRRRRCGRGKQERLVMCRDPNGPVLDERHCHAADKPTHSRPCKVACSNKRRGRRQRYKWKTGEWSPVKYRRHPLPQKSPHYSKHESNSRNRHTQNNIKLRISNNIRYKKFKYIDEIQSESHSEHPS</sequence>
<dbReference type="Proteomes" id="UP001381693">
    <property type="component" value="Unassembled WGS sequence"/>
</dbReference>
<keyword evidence="2" id="KW-0964">Secreted</keyword>